<organism evidence="5 6">
    <name type="scientific">Glycine soja</name>
    <name type="common">Wild soybean</name>
    <dbReference type="NCBI Taxonomy" id="3848"/>
    <lineage>
        <taxon>Eukaryota</taxon>
        <taxon>Viridiplantae</taxon>
        <taxon>Streptophyta</taxon>
        <taxon>Embryophyta</taxon>
        <taxon>Tracheophyta</taxon>
        <taxon>Spermatophyta</taxon>
        <taxon>Magnoliopsida</taxon>
        <taxon>eudicotyledons</taxon>
        <taxon>Gunneridae</taxon>
        <taxon>Pentapetalae</taxon>
        <taxon>rosids</taxon>
        <taxon>fabids</taxon>
        <taxon>Fabales</taxon>
        <taxon>Fabaceae</taxon>
        <taxon>Papilionoideae</taxon>
        <taxon>50 kb inversion clade</taxon>
        <taxon>NPAAA clade</taxon>
        <taxon>indigoferoid/millettioid clade</taxon>
        <taxon>Phaseoleae</taxon>
        <taxon>Glycine</taxon>
        <taxon>Glycine subgen. Soja</taxon>
    </lineage>
</organism>
<dbReference type="PROSITE" id="PS50067">
    <property type="entry name" value="KINESIN_MOTOR_2"/>
    <property type="match status" value="1"/>
</dbReference>
<keyword evidence="1 2" id="KW-0505">Motor protein</keyword>
<dbReference type="Gene3D" id="3.40.850.10">
    <property type="entry name" value="Kinesin motor domain"/>
    <property type="match status" value="1"/>
</dbReference>
<evidence type="ECO:0000256" key="3">
    <source>
        <dbReference type="SAM" id="Coils"/>
    </source>
</evidence>
<name>A0A445IKC5_GLYSO</name>
<dbReference type="InterPro" id="IPR027417">
    <property type="entry name" value="P-loop_NTPase"/>
</dbReference>
<evidence type="ECO:0000313" key="6">
    <source>
        <dbReference type="Proteomes" id="UP000289340"/>
    </source>
</evidence>
<keyword evidence="6" id="KW-1185">Reference proteome</keyword>
<dbReference type="Proteomes" id="UP000289340">
    <property type="component" value="Chromosome 10"/>
</dbReference>
<dbReference type="GO" id="GO:0007018">
    <property type="term" value="P:microtubule-based movement"/>
    <property type="evidence" value="ECO:0007669"/>
    <property type="project" value="InterPro"/>
</dbReference>
<gene>
    <name evidence="5" type="ORF">D0Y65_026516</name>
</gene>
<evidence type="ECO:0000256" key="1">
    <source>
        <dbReference type="ARBA" id="ARBA00023175"/>
    </source>
</evidence>
<dbReference type="InterPro" id="IPR001752">
    <property type="entry name" value="Kinesin_motor_dom"/>
</dbReference>
<feature type="binding site" evidence="2">
    <location>
        <begin position="382"/>
        <end position="389"/>
    </location>
    <ligand>
        <name>ATP</name>
        <dbReference type="ChEBI" id="CHEBI:30616"/>
    </ligand>
</feature>
<dbReference type="GO" id="GO:0003777">
    <property type="term" value="F:microtubule motor activity"/>
    <property type="evidence" value="ECO:0007669"/>
    <property type="project" value="InterPro"/>
</dbReference>
<keyword evidence="2" id="KW-0547">Nucleotide-binding</keyword>
<dbReference type="GO" id="GO:0005524">
    <property type="term" value="F:ATP binding"/>
    <property type="evidence" value="ECO:0007669"/>
    <property type="project" value="UniProtKB-UniRule"/>
</dbReference>
<accession>A0A445IKC5</accession>
<dbReference type="PANTHER" id="PTHR47972:SF46">
    <property type="entry name" value="KINESIN-LIKE PROTEIN"/>
    <property type="match status" value="1"/>
</dbReference>
<dbReference type="PANTHER" id="PTHR47972">
    <property type="entry name" value="KINESIN-LIKE PROTEIN KLP-3"/>
    <property type="match status" value="1"/>
</dbReference>
<dbReference type="AlphaFoldDB" id="A0A445IKC5"/>
<dbReference type="InterPro" id="IPR031852">
    <property type="entry name" value="Vik1/Cik1_MT-bd"/>
</dbReference>
<dbReference type="EMBL" id="QZWG01000010">
    <property type="protein sequence ID" value="RZB86499.1"/>
    <property type="molecule type" value="Genomic_DNA"/>
</dbReference>
<evidence type="ECO:0000313" key="5">
    <source>
        <dbReference type="EMBL" id="RZB86499.1"/>
    </source>
</evidence>
<dbReference type="SMART" id="SM00129">
    <property type="entry name" value="KISc"/>
    <property type="match status" value="1"/>
</dbReference>
<comment type="caution">
    <text evidence="5">The sequence shown here is derived from an EMBL/GenBank/DDBJ whole genome shotgun (WGS) entry which is preliminary data.</text>
</comment>
<dbReference type="Pfam" id="PF16796">
    <property type="entry name" value="Microtub_bd"/>
    <property type="match status" value="1"/>
</dbReference>
<comment type="similarity">
    <text evidence="2">Belongs to the TRAFAC class myosin-kinesin ATPase superfamily. Kinesin family.</text>
</comment>
<sequence>MNLRGRQVEISDPMCPLCNNSEEVAAHLFFNCSKVLPLWWESLSWVNSVGAFPKEQKDHFMQHSRRNATRTKDIRWSYWWIALTRTIWQHRNKVVFDNQTFNASKLMDEALLLVWSGLKAMEKDFDTHFNQWSSNLTDAFVGGKCKLYDLKSSQEEAIKQKDVLATEVSSLRGELQQVRDERDRQLYQVQTLSYELEKVKESRKHFSTELDSLTLKANDMEEKCSLKDNQIKALEEQLATAEKKLQVSNISAYETRTEYKGQQKFVNELQRRLADAEYILIEEERLRKKLHNTILELKGNIRVFCRVRPLLADESCSTEGKIFSHPTSMETSGRAIDLAQNGQKHSFTFDKVFTPEASQEEVFVEISQLVQSALDVCIFAYGQTGSGKTYTMMGRPGHLEEKGLIPRSLEQIFQTKQSQQPQGWKYEMIRDLISTTTRMENGTPGKQYTIKHDANGNTQVFDLTVVDVHSAKEVAFLLNQPANSR</sequence>
<evidence type="ECO:0000256" key="2">
    <source>
        <dbReference type="PROSITE-ProRule" id="PRU00283"/>
    </source>
</evidence>
<dbReference type="InterPro" id="IPR036961">
    <property type="entry name" value="Kinesin_motor_dom_sf"/>
</dbReference>
<feature type="coiled-coil region" evidence="3">
    <location>
        <begin position="161"/>
        <end position="286"/>
    </location>
</feature>
<keyword evidence="3" id="KW-0175">Coiled coil</keyword>
<proteinExistence type="inferred from homology"/>
<dbReference type="SUPFAM" id="SSF52540">
    <property type="entry name" value="P-loop containing nucleoside triphosphate hydrolases"/>
    <property type="match status" value="1"/>
</dbReference>
<reference evidence="5 6" key="1">
    <citation type="submission" date="2018-09" db="EMBL/GenBank/DDBJ databases">
        <title>A high-quality reference genome of wild soybean provides a powerful tool to mine soybean genomes.</title>
        <authorList>
            <person name="Xie M."/>
            <person name="Chung C.Y.L."/>
            <person name="Li M.-W."/>
            <person name="Wong F.-L."/>
            <person name="Chan T.-F."/>
            <person name="Lam H.-M."/>
        </authorList>
    </citation>
    <scope>NUCLEOTIDE SEQUENCE [LARGE SCALE GENOMIC DNA]</scope>
    <source>
        <strain evidence="6">cv. W05</strain>
        <tissue evidence="5">Hypocotyl of etiolated seedlings</tissue>
    </source>
</reference>
<dbReference type="SUPFAM" id="SSF57997">
    <property type="entry name" value="Tropomyosin"/>
    <property type="match status" value="1"/>
</dbReference>
<protein>
    <submittedName>
        <fullName evidence="5">Kinesin-like protein KIN-14C</fullName>
    </submittedName>
</protein>
<dbReference type="GO" id="GO:0008017">
    <property type="term" value="F:microtubule binding"/>
    <property type="evidence" value="ECO:0007669"/>
    <property type="project" value="InterPro"/>
</dbReference>
<evidence type="ECO:0000259" key="4">
    <source>
        <dbReference type="PROSITE" id="PS50067"/>
    </source>
</evidence>
<keyword evidence="2" id="KW-0067">ATP-binding</keyword>
<dbReference type="InterPro" id="IPR027640">
    <property type="entry name" value="Kinesin-like_fam"/>
</dbReference>
<feature type="domain" description="Kinesin motor" evidence="4">
    <location>
        <begin position="300"/>
        <end position="485"/>
    </location>
</feature>